<dbReference type="Gene3D" id="3.10.450.40">
    <property type="match status" value="1"/>
</dbReference>
<comment type="caution">
    <text evidence="3">The sequence shown here is derived from an EMBL/GenBank/DDBJ whole genome shotgun (WGS) entry which is preliminary data.</text>
</comment>
<evidence type="ECO:0000256" key="1">
    <source>
        <dbReference type="SAM" id="SignalP"/>
    </source>
</evidence>
<name>A0ABS0XXT2_9HYPH</name>
<dbReference type="InterPro" id="IPR025711">
    <property type="entry name" value="PepSY"/>
</dbReference>
<protein>
    <submittedName>
        <fullName evidence="3">PepSY domain-containing protein</fullName>
    </submittedName>
</protein>
<evidence type="ECO:0000259" key="2">
    <source>
        <dbReference type="Pfam" id="PF03413"/>
    </source>
</evidence>
<gene>
    <name evidence="3" type="ORF">JAO75_05460</name>
</gene>
<dbReference type="Proteomes" id="UP000620670">
    <property type="component" value="Unassembled WGS sequence"/>
</dbReference>
<dbReference type="EMBL" id="JAELXT010000003">
    <property type="protein sequence ID" value="MBJ6124854.1"/>
    <property type="molecule type" value="Genomic_DNA"/>
</dbReference>
<feature type="domain" description="PepSY" evidence="2">
    <location>
        <begin position="43"/>
        <end position="101"/>
    </location>
</feature>
<reference evidence="4" key="1">
    <citation type="submission" date="2020-12" db="EMBL/GenBank/DDBJ databases">
        <title>Hymenobacter sp.</title>
        <authorList>
            <person name="Kim M.K."/>
        </authorList>
    </citation>
    <scope>NUCLEOTIDE SEQUENCE [LARGE SCALE GENOMIC DNA]</scope>
    <source>
        <strain evidence="4">BT325</strain>
    </source>
</reference>
<evidence type="ECO:0000313" key="4">
    <source>
        <dbReference type="Proteomes" id="UP000620670"/>
    </source>
</evidence>
<feature type="signal peptide" evidence="1">
    <location>
        <begin position="1"/>
        <end position="24"/>
    </location>
</feature>
<proteinExistence type="predicted"/>
<dbReference type="RefSeq" id="WP_199047340.1">
    <property type="nucleotide sequence ID" value="NZ_JAELXT010000003.1"/>
</dbReference>
<feature type="chain" id="PRO_5045519566" evidence="1">
    <location>
        <begin position="25"/>
        <end position="103"/>
    </location>
</feature>
<evidence type="ECO:0000313" key="3">
    <source>
        <dbReference type="EMBL" id="MBJ6124854.1"/>
    </source>
</evidence>
<dbReference type="Pfam" id="PF03413">
    <property type="entry name" value="PepSY"/>
    <property type="match status" value="1"/>
</dbReference>
<sequence>MSKTRRAIVVLGLAAALLPAAALADRERDYDQARRAVERGEALALAEILARMRTDLGGEVVGVEFERKRERWVYEFKVIDPGGRLWEVYVDAATAAILKREGH</sequence>
<keyword evidence="4" id="KW-1185">Reference proteome</keyword>
<keyword evidence="1" id="KW-0732">Signal</keyword>
<accession>A0ABS0XXT2</accession>
<organism evidence="3 4">
    <name type="scientific">Microvirga splendida</name>
    <dbReference type="NCBI Taxonomy" id="2795727"/>
    <lineage>
        <taxon>Bacteria</taxon>
        <taxon>Pseudomonadati</taxon>
        <taxon>Pseudomonadota</taxon>
        <taxon>Alphaproteobacteria</taxon>
        <taxon>Hyphomicrobiales</taxon>
        <taxon>Methylobacteriaceae</taxon>
        <taxon>Microvirga</taxon>
    </lineage>
</organism>